<organism evidence="7">
    <name type="scientific">Amphimedon queenslandica</name>
    <name type="common">Sponge</name>
    <dbReference type="NCBI Taxonomy" id="400682"/>
    <lineage>
        <taxon>Eukaryota</taxon>
        <taxon>Metazoa</taxon>
        <taxon>Porifera</taxon>
        <taxon>Demospongiae</taxon>
        <taxon>Heteroscleromorpha</taxon>
        <taxon>Haplosclerida</taxon>
        <taxon>Niphatidae</taxon>
        <taxon>Amphimedon</taxon>
    </lineage>
</organism>
<dbReference type="Gene3D" id="3.30.70.330">
    <property type="match status" value="3"/>
</dbReference>
<dbReference type="SMART" id="SM00360">
    <property type="entry name" value="RRM"/>
    <property type="match status" value="3"/>
</dbReference>
<sequence>MAAVPVLGTDENPGPQNPETKAKTNLIVNYLPQTLTEEGLKQLFSQFGVVLSCKLIKDKSSGISLGYGFVNYGSAEEAEHAIQKMNGTTLESKTLKVSYARPSSVAIKNANVYVANLPPQLSLTELDALFQPYGTIITSKVLTDEDTGAGRGVGFVRFDKYTQAEVAIAALNGKQLVGGTQPLLVKFANPPKAATPLTGTVPGGLANQIMTQTQKRLNNNGSSSSAASSMSYTSTNGGSVGPMRHIPTVSNMRYNPVSSLPTAGLPTAAGMVNPAAMAALTGMTTGVPNLANLAPVAGGNGSTMTSPGDPSYCVFVYNLPETCQDFLLYQLFSPFGAITSVNVIRDLKSGLCKRYGFVNMKSYEDACSAIMTLNGYVHDGKTLQVSFKNQKK</sequence>
<dbReference type="InterPro" id="IPR012677">
    <property type="entry name" value="Nucleotide-bd_a/b_plait_sf"/>
</dbReference>
<dbReference type="SUPFAM" id="SSF54928">
    <property type="entry name" value="RNA-binding domain, RBD"/>
    <property type="match status" value="2"/>
</dbReference>
<evidence type="ECO:0000259" key="6">
    <source>
        <dbReference type="PROSITE" id="PS50102"/>
    </source>
</evidence>
<keyword evidence="2" id="KW-0677">Repeat</keyword>
<reference evidence="7" key="1">
    <citation type="submission" date="2017-05" db="UniProtKB">
        <authorList>
            <consortium name="EnsemblMetazoa"/>
        </authorList>
    </citation>
    <scope>IDENTIFICATION</scope>
</reference>
<dbReference type="OMA" id="GSEWCIF"/>
<dbReference type="GO" id="GO:1990904">
    <property type="term" value="C:ribonucleoprotein complex"/>
    <property type="evidence" value="ECO:0007669"/>
    <property type="project" value="InterPro"/>
</dbReference>
<dbReference type="InterPro" id="IPR002343">
    <property type="entry name" value="Hud_Sxl_RNA"/>
</dbReference>
<accession>A0A1X7TNH6</accession>
<dbReference type="PROSITE" id="PS50102">
    <property type="entry name" value="RRM"/>
    <property type="match status" value="3"/>
</dbReference>
<dbReference type="InterPro" id="IPR006548">
    <property type="entry name" value="ELAD_HU_SF"/>
</dbReference>
<evidence type="ECO:0000256" key="1">
    <source>
        <dbReference type="ARBA" id="ARBA00006266"/>
    </source>
</evidence>
<dbReference type="Pfam" id="PF00076">
    <property type="entry name" value="RRM_1"/>
    <property type="match status" value="3"/>
</dbReference>
<comment type="similarity">
    <text evidence="1">Belongs to the RRM elav family.</text>
</comment>
<dbReference type="InterPro" id="IPR035979">
    <property type="entry name" value="RBD_domain_sf"/>
</dbReference>
<dbReference type="InterPro" id="IPR000504">
    <property type="entry name" value="RRM_dom"/>
</dbReference>
<dbReference type="AlphaFoldDB" id="A0A1X7TNH6"/>
<dbReference type="GO" id="GO:0009967">
    <property type="term" value="P:positive regulation of signal transduction"/>
    <property type="evidence" value="ECO:0007669"/>
    <property type="project" value="UniProtKB-ARBA"/>
</dbReference>
<feature type="domain" description="RRM" evidence="6">
    <location>
        <begin position="110"/>
        <end position="190"/>
    </location>
</feature>
<dbReference type="EnsemblMetazoa" id="Aqu2.1.16507_001">
    <property type="protein sequence ID" value="Aqu2.1.16507_001"/>
    <property type="gene ID" value="Aqu2.1.16507"/>
</dbReference>
<dbReference type="PRINTS" id="PR00961">
    <property type="entry name" value="HUDSXLRNA"/>
</dbReference>
<evidence type="ECO:0000313" key="7">
    <source>
        <dbReference type="EnsemblMetazoa" id="Aqu2.1.16507_001"/>
    </source>
</evidence>
<feature type="compositionally biased region" description="Low complexity" evidence="5">
    <location>
        <begin position="222"/>
        <end position="235"/>
    </location>
</feature>
<feature type="region of interest" description="Disordered" evidence="5">
    <location>
        <begin position="218"/>
        <end position="241"/>
    </location>
</feature>
<dbReference type="InParanoid" id="A0A1X7TNH6"/>
<dbReference type="FunCoup" id="A0A1X7TNH6">
    <property type="interactions" value="20"/>
</dbReference>
<dbReference type="STRING" id="400682.A0A1X7TNH6"/>
<evidence type="ECO:0000256" key="2">
    <source>
        <dbReference type="ARBA" id="ARBA00022737"/>
    </source>
</evidence>
<evidence type="ECO:0000256" key="5">
    <source>
        <dbReference type="SAM" id="MobiDB-lite"/>
    </source>
</evidence>
<protein>
    <recommendedName>
        <fullName evidence="6">RRM domain-containing protein</fullName>
    </recommendedName>
</protein>
<dbReference type="OrthoDB" id="10259687at2759"/>
<proteinExistence type="inferred from homology"/>
<evidence type="ECO:0000256" key="4">
    <source>
        <dbReference type="PROSITE-ProRule" id="PRU00176"/>
    </source>
</evidence>
<dbReference type="GO" id="GO:0010629">
    <property type="term" value="P:negative regulation of gene expression"/>
    <property type="evidence" value="ECO:0007669"/>
    <property type="project" value="UniProtKB-ARBA"/>
</dbReference>
<dbReference type="FunFam" id="3.30.70.330:FF:000383">
    <property type="entry name" value="Sex lethal, isoform D"/>
    <property type="match status" value="1"/>
</dbReference>
<dbReference type="GO" id="GO:0005737">
    <property type="term" value="C:cytoplasm"/>
    <property type="evidence" value="ECO:0007669"/>
    <property type="project" value="UniProtKB-ARBA"/>
</dbReference>
<keyword evidence="3 4" id="KW-0694">RNA-binding</keyword>
<feature type="domain" description="RRM" evidence="6">
    <location>
        <begin position="312"/>
        <end position="390"/>
    </location>
</feature>
<feature type="region of interest" description="Disordered" evidence="5">
    <location>
        <begin position="1"/>
        <end position="21"/>
    </location>
</feature>
<dbReference type="NCBIfam" id="TIGR01661">
    <property type="entry name" value="ELAV_HUD_SF"/>
    <property type="match status" value="1"/>
</dbReference>
<feature type="domain" description="RRM" evidence="6">
    <location>
        <begin position="24"/>
        <end position="102"/>
    </location>
</feature>
<dbReference type="eggNOG" id="KOG0145">
    <property type="taxonomic scope" value="Eukaryota"/>
</dbReference>
<dbReference type="GO" id="GO:0003729">
    <property type="term" value="F:mRNA binding"/>
    <property type="evidence" value="ECO:0007669"/>
    <property type="project" value="UniProtKB-ARBA"/>
</dbReference>
<name>A0A1X7TNH6_AMPQE</name>
<dbReference type="PANTHER" id="PTHR10352">
    <property type="entry name" value="EUKARYOTIC TRANSLATION INITIATION FACTOR 3 SUBUNIT G"/>
    <property type="match status" value="1"/>
</dbReference>
<evidence type="ECO:0000256" key="3">
    <source>
        <dbReference type="ARBA" id="ARBA00022884"/>
    </source>
</evidence>